<sequence length="466" mass="52041">MANRRRLPRRRRPWGLWGLWGLGLLGAFGPLDIAGPCLSGVEPTRLEPVSLLVAVAGKSKALSLAGEPGCPDDAGELQEALEAWATASHGRLEKGSSSYRMLGIEVERKKMNKLWEEGHLLVSCYDAFAWLRTGRCPVHGQPPSTEDVLRSMGRVLERPPAEASDDELRAWIGREYGEDGLKRLLASQESLESPTESASPLVELKEFFTWFRRNFPYYHGHCERCMRVTHFLGVARPSDDERQEGGAGVSEVNFCEGCNVSSLFPRFRRVRPVLDTHRGRCGEYSWLALRFLEALGFPARWVDNHAGHAWVEAWVENRCGRWVHIDPCEAAVDEPLLYAEQWGRCPLHVLAYQATAELAVSVEDVTSTYRPADAEAVPEEISQKVTEAVAEARMKLDPWSSFPTQSSCIDTPPAPHSAARGNKEEKRRAASKSSKKCDRVSVWPGQVWWLEPAQGVKTFGQEGAVR</sequence>
<dbReference type="Gene3D" id="3.10.620.30">
    <property type="match status" value="1"/>
</dbReference>
<evidence type="ECO:0000256" key="1">
    <source>
        <dbReference type="SAM" id="MobiDB-lite"/>
    </source>
</evidence>
<gene>
    <name evidence="4" type="ORF">CCMP2556_LOCUS35001</name>
</gene>
<evidence type="ECO:0000313" key="5">
    <source>
        <dbReference type="Proteomes" id="UP001642484"/>
    </source>
</evidence>
<evidence type="ECO:0000313" key="4">
    <source>
        <dbReference type="EMBL" id="CAK9071187.1"/>
    </source>
</evidence>
<evidence type="ECO:0000259" key="3">
    <source>
        <dbReference type="SMART" id="SM00460"/>
    </source>
</evidence>
<feature type="signal peptide" evidence="2">
    <location>
        <begin position="1"/>
        <end position="27"/>
    </location>
</feature>
<comment type="caution">
    <text evidence="4">The sequence shown here is derived from an EMBL/GenBank/DDBJ whole genome shotgun (WGS) entry which is preliminary data.</text>
</comment>
<reference evidence="4 5" key="1">
    <citation type="submission" date="2024-02" db="EMBL/GenBank/DDBJ databases">
        <authorList>
            <person name="Chen Y."/>
            <person name="Shah S."/>
            <person name="Dougan E. K."/>
            <person name="Thang M."/>
            <person name="Chan C."/>
        </authorList>
    </citation>
    <scope>NUCLEOTIDE SEQUENCE [LARGE SCALE GENOMIC DNA]</scope>
</reference>
<dbReference type="SMART" id="SM00460">
    <property type="entry name" value="TGc"/>
    <property type="match status" value="1"/>
</dbReference>
<dbReference type="Pfam" id="PF01841">
    <property type="entry name" value="Transglut_core"/>
    <property type="match status" value="1"/>
</dbReference>
<organism evidence="4 5">
    <name type="scientific">Durusdinium trenchii</name>
    <dbReference type="NCBI Taxonomy" id="1381693"/>
    <lineage>
        <taxon>Eukaryota</taxon>
        <taxon>Sar</taxon>
        <taxon>Alveolata</taxon>
        <taxon>Dinophyceae</taxon>
        <taxon>Suessiales</taxon>
        <taxon>Symbiodiniaceae</taxon>
        <taxon>Durusdinium</taxon>
    </lineage>
</organism>
<dbReference type="SUPFAM" id="SSF54001">
    <property type="entry name" value="Cysteine proteinases"/>
    <property type="match status" value="1"/>
</dbReference>
<dbReference type="InterPro" id="IPR002931">
    <property type="entry name" value="Transglutaminase-like"/>
</dbReference>
<protein>
    <recommendedName>
        <fullName evidence="3">Transglutaminase-like domain-containing protein</fullName>
    </recommendedName>
</protein>
<dbReference type="Proteomes" id="UP001642484">
    <property type="component" value="Unassembled WGS sequence"/>
</dbReference>
<dbReference type="Gene3D" id="2.20.25.10">
    <property type="match status" value="1"/>
</dbReference>
<accession>A0ABP0P557</accession>
<keyword evidence="2" id="KW-0732">Signal</keyword>
<proteinExistence type="predicted"/>
<dbReference type="InterPro" id="IPR038765">
    <property type="entry name" value="Papain-like_cys_pep_sf"/>
</dbReference>
<feature type="chain" id="PRO_5046886087" description="Transglutaminase-like domain-containing protein" evidence="2">
    <location>
        <begin position="28"/>
        <end position="466"/>
    </location>
</feature>
<evidence type="ECO:0000256" key="2">
    <source>
        <dbReference type="SAM" id="SignalP"/>
    </source>
</evidence>
<keyword evidence="5" id="KW-1185">Reference proteome</keyword>
<feature type="region of interest" description="Disordered" evidence="1">
    <location>
        <begin position="403"/>
        <end position="438"/>
    </location>
</feature>
<feature type="domain" description="Transglutaminase-like" evidence="3">
    <location>
        <begin position="273"/>
        <end position="329"/>
    </location>
</feature>
<dbReference type="EMBL" id="CAXAMN010022596">
    <property type="protein sequence ID" value="CAK9071187.1"/>
    <property type="molecule type" value="Genomic_DNA"/>
</dbReference>
<name>A0ABP0P557_9DINO</name>